<protein>
    <submittedName>
        <fullName evidence="2">Uncharacterized protein</fullName>
    </submittedName>
</protein>
<dbReference type="WBParaSite" id="nRc.2.0.1.t03639-RA">
    <property type="protein sequence ID" value="nRc.2.0.1.t03639-RA"/>
    <property type="gene ID" value="nRc.2.0.1.g03639"/>
</dbReference>
<reference evidence="2" key="1">
    <citation type="submission" date="2022-11" db="UniProtKB">
        <authorList>
            <consortium name="WormBaseParasite"/>
        </authorList>
    </citation>
    <scope>IDENTIFICATION</scope>
</reference>
<accession>A0A915HPJ0</accession>
<organism evidence="1 2">
    <name type="scientific">Romanomermis culicivorax</name>
    <name type="common">Nematode worm</name>
    <dbReference type="NCBI Taxonomy" id="13658"/>
    <lineage>
        <taxon>Eukaryota</taxon>
        <taxon>Metazoa</taxon>
        <taxon>Ecdysozoa</taxon>
        <taxon>Nematoda</taxon>
        <taxon>Enoplea</taxon>
        <taxon>Dorylaimia</taxon>
        <taxon>Mermithida</taxon>
        <taxon>Mermithoidea</taxon>
        <taxon>Mermithidae</taxon>
        <taxon>Romanomermis</taxon>
    </lineage>
</organism>
<evidence type="ECO:0000313" key="2">
    <source>
        <dbReference type="WBParaSite" id="nRc.2.0.1.t03639-RA"/>
    </source>
</evidence>
<dbReference type="Proteomes" id="UP000887565">
    <property type="component" value="Unplaced"/>
</dbReference>
<name>A0A915HPJ0_ROMCU</name>
<dbReference type="AlphaFoldDB" id="A0A915HPJ0"/>
<sequence>MSRFFKRGKINHLINLLYNTDLFKTQRSSGRMLGSPLVSYQHNIEVFNNESNENLWQVGEDDRYGNYLRSLKMYDDDPKI</sequence>
<keyword evidence="1" id="KW-1185">Reference proteome</keyword>
<evidence type="ECO:0000313" key="1">
    <source>
        <dbReference type="Proteomes" id="UP000887565"/>
    </source>
</evidence>
<proteinExistence type="predicted"/>